<protein>
    <submittedName>
        <fullName evidence="6">IclR family transcriptional regulator</fullName>
    </submittedName>
</protein>
<evidence type="ECO:0000259" key="4">
    <source>
        <dbReference type="PROSITE" id="PS51077"/>
    </source>
</evidence>
<evidence type="ECO:0000259" key="5">
    <source>
        <dbReference type="PROSITE" id="PS51078"/>
    </source>
</evidence>
<dbReference type="PANTHER" id="PTHR30136">
    <property type="entry name" value="HELIX-TURN-HELIX TRANSCRIPTIONAL REGULATOR, ICLR FAMILY"/>
    <property type="match status" value="1"/>
</dbReference>
<dbReference type="GO" id="GO:0003700">
    <property type="term" value="F:DNA-binding transcription factor activity"/>
    <property type="evidence" value="ECO:0007669"/>
    <property type="project" value="TreeGrafter"/>
</dbReference>
<dbReference type="SUPFAM" id="SSF46785">
    <property type="entry name" value="Winged helix' DNA-binding domain"/>
    <property type="match status" value="1"/>
</dbReference>
<dbReference type="PROSITE" id="PS51078">
    <property type="entry name" value="ICLR_ED"/>
    <property type="match status" value="1"/>
</dbReference>
<dbReference type="InterPro" id="IPR050707">
    <property type="entry name" value="HTH_MetabolicPath_Reg"/>
</dbReference>
<dbReference type="Pfam" id="PF09339">
    <property type="entry name" value="HTH_IclR"/>
    <property type="match status" value="1"/>
</dbReference>
<dbReference type="InterPro" id="IPR029016">
    <property type="entry name" value="GAF-like_dom_sf"/>
</dbReference>
<dbReference type="GO" id="GO:0045892">
    <property type="term" value="P:negative regulation of DNA-templated transcription"/>
    <property type="evidence" value="ECO:0007669"/>
    <property type="project" value="TreeGrafter"/>
</dbReference>
<evidence type="ECO:0000313" key="7">
    <source>
        <dbReference type="Proteomes" id="UP000261105"/>
    </source>
</evidence>
<comment type="caution">
    <text evidence="6">The sequence shown here is derived from an EMBL/GenBank/DDBJ whole genome shotgun (WGS) entry which is preliminary data.</text>
</comment>
<dbReference type="AlphaFoldDB" id="A0A3E5EEJ3"/>
<dbReference type="InterPro" id="IPR005471">
    <property type="entry name" value="Tscrpt_reg_IclR_N"/>
</dbReference>
<keyword evidence="1" id="KW-0805">Transcription regulation</keyword>
<dbReference type="GO" id="GO:0003677">
    <property type="term" value="F:DNA binding"/>
    <property type="evidence" value="ECO:0007669"/>
    <property type="project" value="UniProtKB-KW"/>
</dbReference>
<reference evidence="6 7" key="1">
    <citation type="submission" date="2018-08" db="EMBL/GenBank/DDBJ databases">
        <title>A genome reference for cultivated species of the human gut microbiota.</title>
        <authorList>
            <person name="Zou Y."/>
            <person name="Xue W."/>
            <person name="Luo G."/>
        </authorList>
    </citation>
    <scope>NUCLEOTIDE SEQUENCE [LARGE SCALE GENOMIC DNA]</scope>
    <source>
        <strain evidence="6 7">OM03-6</strain>
    </source>
</reference>
<proteinExistence type="predicted"/>
<keyword evidence="3" id="KW-0804">Transcription</keyword>
<evidence type="ECO:0000256" key="2">
    <source>
        <dbReference type="ARBA" id="ARBA00023125"/>
    </source>
</evidence>
<organism evidence="6 7">
    <name type="scientific">Blautia obeum</name>
    <dbReference type="NCBI Taxonomy" id="40520"/>
    <lineage>
        <taxon>Bacteria</taxon>
        <taxon>Bacillati</taxon>
        <taxon>Bacillota</taxon>
        <taxon>Clostridia</taxon>
        <taxon>Lachnospirales</taxon>
        <taxon>Lachnospiraceae</taxon>
        <taxon>Blautia</taxon>
    </lineage>
</organism>
<feature type="domain" description="HTH iclR-type" evidence="4">
    <location>
        <begin position="8"/>
        <end position="71"/>
    </location>
</feature>
<dbReference type="SMART" id="SM00346">
    <property type="entry name" value="HTH_ICLR"/>
    <property type="match status" value="1"/>
</dbReference>
<name>A0A3E5EEJ3_9FIRM</name>
<keyword evidence="2" id="KW-0238">DNA-binding</keyword>
<dbReference type="EMBL" id="QSUZ01000014">
    <property type="protein sequence ID" value="RGN87074.1"/>
    <property type="molecule type" value="Genomic_DNA"/>
</dbReference>
<dbReference type="PANTHER" id="PTHR30136:SF24">
    <property type="entry name" value="HTH-TYPE TRANSCRIPTIONAL REPRESSOR ALLR"/>
    <property type="match status" value="1"/>
</dbReference>
<dbReference type="InterPro" id="IPR014757">
    <property type="entry name" value="Tscrpt_reg_IclR_C"/>
</dbReference>
<dbReference type="Proteomes" id="UP000261105">
    <property type="component" value="Unassembled WGS sequence"/>
</dbReference>
<evidence type="ECO:0000256" key="1">
    <source>
        <dbReference type="ARBA" id="ARBA00023015"/>
    </source>
</evidence>
<gene>
    <name evidence="6" type="ORF">DXB38_10995</name>
</gene>
<dbReference type="InterPro" id="IPR036390">
    <property type="entry name" value="WH_DNA-bd_sf"/>
</dbReference>
<dbReference type="Gene3D" id="3.30.450.40">
    <property type="match status" value="1"/>
</dbReference>
<dbReference type="SUPFAM" id="SSF55781">
    <property type="entry name" value="GAF domain-like"/>
    <property type="match status" value="1"/>
</dbReference>
<dbReference type="InterPro" id="IPR036388">
    <property type="entry name" value="WH-like_DNA-bd_sf"/>
</dbReference>
<evidence type="ECO:0000256" key="3">
    <source>
        <dbReference type="ARBA" id="ARBA00023163"/>
    </source>
</evidence>
<evidence type="ECO:0000313" key="6">
    <source>
        <dbReference type="EMBL" id="RGN87074.1"/>
    </source>
</evidence>
<dbReference type="PROSITE" id="PS51077">
    <property type="entry name" value="HTH_ICLR"/>
    <property type="match status" value="1"/>
</dbReference>
<dbReference type="Pfam" id="PF01614">
    <property type="entry name" value="IclR_C"/>
    <property type="match status" value="1"/>
</dbReference>
<sequence>MNVQNSVVPALERALNIIEYIAAHSEPVTLKQITTDLCIPSASAFRLIKNLVSRGYVSENSGAHMTYSLGSKFMSIASAYERNSSLHLAAKPVMLSLASQLGQTVQLGIWKNGVLIYIDQAFSSAPLSVTAPLYEPVSINTSASAKITLPLLPEEERTNAIDACDFRRLTDNTITDKTVFMEEVRKSHEQGYGFDNEEFAVGIGCLAVPIYDNVKNCIGSLGITGSIQAYQKEDMFQHMLSVLREASSRITQNLIQ</sequence>
<accession>A0A3E5EEJ3</accession>
<dbReference type="Gene3D" id="1.10.10.10">
    <property type="entry name" value="Winged helix-like DNA-binding domain superfamily/Winged helix DNA-binding domain"/>
    <property type="match status" value="1"/>
</dbReference>
<feature type="domain" description="IclR-ED" evidence="5">
    <location>
        <begin position="72"/>
        <end position="256"/>
    </location>
</feature>